<name>A0ABX7QLB9_9FLAO</name>
<protein>
    <submittedName>
        <fullName evidence="1">DUF2750 domain-containing protein</fullName>
    </submittedName>
</protein>
<keyword evidence="2" id="KW-1185">Reference proteome</keyword>
<dbReference type="Proteomes" id="UP000663440">
    <property type="component" value="Chromosome"/>
</dbReference>
<accession>A0ABX7QLB9</accession>
<dbReference type="Pfam" id="PF11042">
    <property type="entry name" value="DUF2750"/>
    <property type="match status" value="1"/>
</dbReference>
<sequence>MLELNEQQIKHLLETDGRSRYEFSIKKIVDWEEAWGLYNDGWIMFEDSKGNMVFPIWPAKDFVEHYIKQTNKDCVPKQIFLDNLMDDLLPDLDDDNIGVGVFDIPEREDTPVLKAKDFLRDLEYECSKY</sequence>
<reference evidence="1 2" key="1">
    <citation type="submission" date="2021-03" db="EMBL/GenBank/DDBJ databases">
        <title>Flavobacterium kribbensis sp. nov, an endophytic bacteria, isolated from soybean.</title>
        <authorList>
            <person name="Lee J."/>
            <person name="Seo J."/>
        </authorList>
    </citation>
    <scope>NUCLEOTIDE SEQUENCE [LARGE SCALE GENOMIC DNA]</scope>
    <source>
        <strain evidence="1 2">BB8</strain>
    </source>
</reference>
<organism evidence="1 2">
    <name type="scientific">Flavobacterium endoglycinae</name>
    <dbReference type="NCBI Taxonomy" id="2816357"/>
    <lineage>
        <taxon>Bacteria</taxon>
        <taxon>Pseudomonadati</taxon>
        <taxon>Bacteroidota</taxon>
        <taxon>Flavobacteriia</taxon>
        <taxon>Flavobacteriales</taxon>
        <taxon>Flavobacteriaceae</taxon>
        <taxon>Flavobacterium</taxon>
    </lineage>
</organism>
<gene>
    <name evidence="1" type="ORF">J0383_10175</name>
</gene>
<evidence type="ECO:0000313" key="2">
    <source>
        <dbReference type="Proteomes" id="UP000663440"/>
    </source>
</evidence>
<proteinExistence type="predicted"/>
<dbReference type="InterPro" id="IPR021284">
    <property type="entry name" value="DUF2750"/>
</dbReference>
<dbReference type="RefSeq" id="WP_207298274.1">
    <property type="nucleotide sequence ID" value="NZ_CP071448.1"/>
</dbReference>
<dbReference type="EMBL" id="CP071448">
    <property type="protein sequence ID" value="QSW91151.1"/>
    <property type="molecule type" value="Genomic_DNA"/>
</dbReference>
<evidence type="ECO:0000313" key="1">
    <source>
        <dbReference type="EMBL" id="QSW91151.1"/>
    </source>
</evidence>